<reference evidence="2 3" key="1">
    <citation type="submission" date="2024-11" db="EMBL/GenBank/DDBJ databases">
        <authorList>
            <person name="Heng Y.C."/>
            <person name="Lim A.C.H."/>
            <person name="Lee J.K.Y."/>
            <person name="Kittelmann S."/>
        </authorList>
    </citation>
    <scope>NUCLEOTIDE SEQUENCE [LARGE SCALE GENOMIC DNA]</scope>
    <source>
        <strain evidence="2 3">WILCCON 0202</strain>
    </source>
</reference>
<organism evidence="2 3">
    <name type="scientific">Candidatus Clostridium radicumherbarum</name>
    <dbReference type="NCBI Taxonomy" id="3381662"/>
    <lineage>
        <taxon>Bacteria</taxon>
        <taxon>Bacillati</taxon>
        <taxon>Bacillota</taxon>
        <taxon>Clostridia</taxon>
        <taxon>Eubacteriales</taxon>
        <taxon>Clostridiaceae</taxon>
        <taxon>Clostridium</taxon>
    </lineage>
</organism>
<proteinExistence type="predicted"/>
<evidence type="ECO:0000313" key="3">
    <source>
        <dbReference type="Proteomes" id="UP001623661"/>
    </source>
</evidence>
<evidence type="ECO:0000313" key="2">
    <source>
        <dbReference type="EMBL" id="MFL0267892.1"/>
    </source>
</evidence>
<keyword evidence="1" id="KW-1133">Transmembrane helix</keyword>
<dbReference type="Proteomes" id="UP001623661">
    <property type="component" value="Unassembled WGS sequence"/>
</dbReference>
<keyword evidence="1" id="KW-0812">Transmembrane</keyword>
<dbReference type="EMBL" id="JBJHZY010000001">
    <property type="protein sequence ID" value="MFL0267892.1"/>
    <property type="molecule type" value="Genomic_DNA"/>
</dbReference>
<gene>
    <name evidence="2" type="ORF">ACJDUH_07235</name>
</gene>
<accession>A0ABW8TQ89</accession>
<comment type="caution">
    <text evidence="2">The sequence shown here is derived from an EMBL/GenBank/DDBJ whole genome shotgun (WGS) entry which is preliminary data.</text>
</comment>
<keyword evidence="3" id="KW-1185">Reference proteome</keyword>
<keyword evidence="1" id="KW-0472">Membrane</keyword>
<feature type="transmembrane region" description="Helical" evidence="1">
    <location>
        <begin position="50"/>
        <end position="68"/>
    </location>
</feature>
<dbReference type="RefSeq" id="WP_406764479.1">
    <property type="nucleotide sequence ID" value="NZ_JBJHZY010000001.1"/>
</dbReference>
<name>A0ABW8TQ89_9CLOT</name>
<evidence type="ECO:0008006" key="4">
    <source>
        <dbReference type="Google" id="ProtNLM"/>
    </source>
</evidence>
<evidence type="ECO:0000256" key="1">
    <source>
        <dbReference type="SAM" id="Phobius"/>
    </source>
</evidence>
<protein>
    <recommendedName>
        <fullName evidence="4">DUF4179 domain-containing protein</fullName>
    </recommendedName>
</protein>
<sequence length="377" mass="42884">MKDEEKLEIKLKDALTNIPSWEGSRQAMWNNIKENVLNKRRVRFVGIPKAAIAFVILLSIISTSIFSLKNGIFHIGRNVATIGQSEGTTSNENLKYKHSINKEIFANNPGMNLVKGPPSDYNIDFTSYIKDEVCQVGDSLTFDMSLVSNYDKLQIIDKEPKFVLKDEYNLENDGVVQEIPVPQLANKVITKETPIEISLKFKAPEKPGVYTLMCNLQTNSPFNIYIKGQFTINVLLPNEDVHIINSKEIDYQKSIINGYGIRIFNISSNEKETRLIFATDIIKNEFENYKFMLTTDDGRSINFKNMKIEESLPGQGKIKDNIIGSFYFDPLPKSENKIILHIINDKDIKIDGVTQKKGEVNIEIPIHEDNSIQKDSN</sequence>